<name>C6LIM5_9FIRM</name>
<evidence type="ECO:0000313" key="3">
    <source>
        <dbReference type="Proteomes" id="UP000005561"/>
    </source>
</evidence>
<dbReference type="RefSeq" id="WP_006863274.1">
    <property type="nucleotide sequence ID" value="NZ_ACCL02000018.1"/>
</dbReference>
<keyword evidence="1" id="KW-1133">Transmembrane helix</keyword>
<organism evidence="2 3">
    <name type="scientific">Marvinbryantia formatexigens DSM 14469</name>
    <dbReference type="NCBI Taxonomy" id="478749"/>
    <lineage>
        <taxon>Bacteria</taxon>
        <taxon>Bacillati</taxon>
        <taxon>Bacillota</taxon>
        <taxon>Clostridia</taxon>
        <taxon>Lachnospirales</taxon>
        <taxon>Lachnospiraceae</taxon>
        <taxon>Marvinbryantia</taxon>
    </lineage>
</organism>
<reference evidence="2" key="1">
    <citation type="submission" date="2009-07" db="EMBL/GenBank/DDBJ databases">
        <authorList>
            <person name="Weinstock G."/>
            <person name="Sodergren E."/>
            <person name="Clifton S."/>
            <person name="Fulton L."/>
            <person name="Fulton B."/>
            <person name="Courtney L."/>
            <person name="Fronick C."/>
            <person name="Harrison M."/>
            <person name="Strong C."/>
            <person name="Farmer C."/>
            <person name="Delahaunty K."/>
            <person name="Markovic C."/>
            <person name="Hall O."/>
            <person name="Minx P."/>
            <person name="Tomlinson C."/>
            <person name="Mitreva M."/>
            <person name="Nelson J."/>
            <person name="Hou S."/>
            <person name="Wollam A."/>
            <person name="Pepin K.H."/>
            <person name="Johnson M."/>
            <person name="Bhonagiri V."/>
            <person name="Nash W.E."/>
            <person name="Warren W."/>
            <person name="Chinwalla A."/>
            <person name="Mardis E.R."/>
            <person name="Wilson R.K."/>
        </authorList>
    </citation>
    <scope>NUCLEOTIDE SEQUENCE [LARGE SCALE GENOMIC DNA]</scope>
    <source>
        <strain evidence="2">DSM 14469</strain>
    </source>
</reference>
<sequence>MMEVLLQTYYILLPIIATALVGWVGVLLKDQKKKEKDRDEIQKRKEAEQGQVRCGIMLILRYMLKRYHAEYMIQGKITYNQYKDWMDLYSAYESLGGNSIAVDWNNDIEDMEKCDSTEEMSPFESMVLQGIKQ</sequence>
<evidence type="ECO:0000256" key="1">
    <source>
        <dbReference type="SAM" id="Phobius"/>
    </source>
</evidence>
<keyword evidence="3" id="KW-1185">Reference proteome</keyword>
<feature type="transmembrane region" description="Helical" evidence="1">
    <location>
        <begin position="6"/>
        <end position="28"/>
    </location>
</feature>
<keyword evidence="1" id="KW-0812">Transmembrane</keyword>
<protein>
    <submittedName>
        <fullName evidence="2">Uncharacterized protein</fullName>
    </submittedName>
</protein>
<gene>
    <name evidence="2" type="ORF">BRYFOR_08505</name>
</gene>
<evidence type="ECO:0000313" key="2">
    <source>
        <dbReference type="EMBL" id="EET59414.1"/>
    </source>
</evidence>
<dbReference type="STRING" id="168384.SAMN05660368_02939"/>
<comment type="caution">
    <text evidence="2">The sequence shown here is derived from an EMBL/GenBank/DDBJ whole genome shotgun (WGS) entry which is preliminary data.</text>
</comment>
<accession>C6LIM5</accession>
<proteinExistence type="predicted"/>
<dbReference type="Proteomes" id="UP000005561">
    <property type="component" value="Unassembled WGS sequence"/>
</dbReference>
<dbReference type="EMBL" id="ACCL02000018">
    <property type="protein sequence ID" value="EET59414.1"/>
    <property type="molecule type" value="Genomic_DNA"/>
</dbReference>
<keyword evidence="1" id="KW-0472">Membrane</keyword>
<dbReference type="AlphaFoldDB" id="C6LIM5"/>